<dbReference type="EMBL" id="JARKIB010000050">
    <property type="protein sequence ID" value="KAJ7755149.1"/>
    <property type="molecule type" value="Genomic_DNA"/>
</dbReference>
<comment type="caution">
    <text evidence="2">The sequence shown here is derived from an EMBL/GenBank/DDBJ whole genome shotgun (WGS) entry which is preliminary data.</text>
</comment>
<evidence type="ECO:0000256" key="1">
    <source>
        <dbReference type="SAM" id="MobiDB-lite"/>
    </source>
</evidence>
<dbReference type="Proteomes" id="UP001215598">
    <property type="component" value="Unassembled WGS sequence"/>
</dbReference>
<evidence type="ECO:0000313" key="2">
    <source>
        <dbReference type="EMBL" id="KAJ7755149.1"/>
    </source>
</evidence>
<accession>A0AAD7NCM2</accession>
<name>A0AAD7NCM2_9AGAR</name>
<evidence type="ECO:0000313" key="3">
    <source>
        <dbReference type="Proteomes" id="UP001215598"/>
    </source>
</evidence>
<gene>
    <name evidence="2" type="ORF">B0H16DRAFT_1722363</name>
</gene>
<feature type="compositionally biased region" description="Acidic residues" evidence="1">
    <location>
        <begin position="985"/>
        <end position="995"/>
    </location>
</feature>
<dbReference type="AlphaFoldDB" id="A0AAD7NCM2"/>
<feature type="compositionally biased region" description="Polar residues" evidence="1">
    <location>
        <begin position="9"/>
        <end position="24"/>
    </location>
</feature>
<feature type="compositionally biased region" description="Basic residues" evidence="1">
    <location>
        <begin position="32"/>
        <end position="41"/>
    </location>
</feature>
<reference evidence="2" key="1">
    <citation type="submission" date="2023-03" db="EMBL/GenBank/DDBJ databases">
        <title>Massive genome expansion in bonnet fungi (Mycena s.s.) driven by repeated elements and novel gene families across ecological guilds.</title>
        <authorList>
            <consortium name="Lawrence Berkeley National Laboratory"/>
            <person name="Harder C.B."/>
            <person name="Miyauchi S."/>
            <person name="Viragh M."/>
            <person name="Kuo A."/>
            <person name="Thoen E."/>
            <person name="Andreopoulos B."/>
            <person name="Lu D."/>
            <person name="Skrede I."/>
            <person name="Drula E."/>
            <person name="Henrissat B."/>
            <person name="Morin E."/>
            <person name="Kohler A."/>
            <person name="Barry K."/>
            <person name="LaButti K."/>
            <person name="Morin E."/>
            <person name="Salamov A."/>
            <person name="Lipzen A."/>
            <person name="Mereny Z."/>
            <person name="Hegedus B."/>
            <person name="Baldrian P."/>
            <person name="Stursova M."/>
            <person name="Weitz H."/>
            <person name="Taylor A."/>
            <person name="Grigoriev I.V."/>
            <person name="Nagy L.G."/>
            <person name="Martin F."/>
            <person name="Kauserud H."/>
        </authorList>
    </citation>
    <scope>NUCLEOTIDE SEQUENCE</scope>
    <source>
        <strain evidence="2">CBHHK182m</strain>
    </source>
</reference>
<keyword evidence="3" id="KW-1185">Reference proteome</keyword>
<protein>
    <submittedName>
        <fullName evidence="2">Uncharacterized protein</fullName>
    </submittedName>
</protein>
<organism evidence="2 3">
    <name type="scientific">Mycena metata</name>
    <dbReference type="NCBI Taxonomy" id="1033252"/>
    <lineage>
        <taxon>Eukaryota</taxon>
        <taxon>Fungi</taxon>
        <taxon>Dikarya</taxon>
        <taxon>Basidiomycota</taxon>
        <taxon>Agaricomycotina</taxon>
        <taxon>Agaricomycetes</taxon>
        <taxon>Agaricomycetidae</taxon>
        <taxon>Agaricales</taxon>
        <taxon>Marasmiineae</taxon>
        <taxon>Mycenaceae</taxon>
        <taxon>Mycena</taxon>
    </lineage>
</organism>
<sequence length="995" mass="111869">MHEHISIHDSGSSSNTESLPLTPSNSPPIRGRPPKNTKDRKKPMDEELAEKDDHITELKVLISDADTHILRLETSLATLQEAHDALLGKNKTMNTTLSLKRKAETSYSEERTRARKRIRRLERDRDTKAQTNAAAAAPNARLHAYENDTHTTALTITLRRKQDLLSATRKQLYASEKREKRAQLSYTTTKRAYDELRVWKPTESGEFTNVSRELVRNLSYTGCAAGKVAFAISSCAKAFGIEIRGRLMSARTVGRVIDEGGKYGELQIAREIMESEGFCESSDGTTHYGLTIEGRHVTLRVPSYAPDADDSDKSTWTTQTRFVEVVHVLDHTAQRQFNGTVEMATRIADTYSRSPLAARERRTMDKNHYWRKKLAESKDHAADGKKAFRISAEHKKDIVIHDLGRVAMDEADVSTSHILTTMLSITDEDLAAEGKLTAAQLSSLSTEARSLLVEDVLERKIGEDRFDALTPVEQNNKCTHFFGGCCCHKDLNVVKYGYKSVQRTYSELDNVHVPPPVLLANKANAATITEGSKDSAAVQNAIDSSTSGGIKLLQLIGSLLRHKDGERGYQDKATIFIRQRKFELYGLDEPSKFPDVSNTRYGCYTYAAAEIICFHGIIQELVTEVINTKTKSGQENHVEKNVLKGLNCAVTMTELVALALYGVSVSWPYMATVRSTKDRPVNLLFLTDLHRKLPLFCAHIAANPHTLLDPTTPQDQLTIDSQPFLNEFLLVSIRQLQPYLRNPFLMISRMFAGCETGWIIFTPEFHIGGTIDRLTPEQLAALHVPATNDCSEGILGTFKGHTKYRPNSTPHSFTNQTRTQRNNTEAFIKKCCDRKDKKYVMREVRKDVMGQKRAKFQQEWAKLQREKAEKALKRREVAALKKKSRASRLAATQLELNVEKINGMSSALLKDQLAVYRDVLKDPVLTTRLWKTMTTVAVRRELVLAARERELERRESADTSVQAEDLSDESDQSSDAVVVEFGFSEGDDGEWEDAE</sequence>
<feature type="region of interest" description="Disordered" evidence="1">
    <location>
        <begin position="950"/>
        <end position="995"/>
    </location>
</feature>
<feature type="region of interest" description="Disordered" evidence="1">
    <location>
        <begin position="1"/>
        <end position="51"/>
    </location>
</feature>
<proteinExistence type="predicted"/>